<evidence type="ECO:0000313" key="2">
    <source>
        <dbReference type="EMBL" id="RZS36579.1"/>
    </source>
</evidence>
<dbReference type="Pfam" id="PF03756">
    <property type="entry name" value="AfsA"/>
    <property type="match status" value="2"/>
</dbReference>
<dbReference type="InterPro" id="IPR047757">
    <property type="entry name" value="AfsA-like"/>
</dbReference>
<feature type="domain" description="A-factor biosynthesis hotdog" evidence="1">
    <location>
        <begin position="30"/>
        <end position="166"/>
    </location>
</feature>
<evidence type="ECO:0000259" key="1">
    <source>
        <dbReference type="Pfam" id="PF03756"/>
    </source>
</evidence>
<dbReference type="GO" id="GO:0016740">
    <property type="term" value="F:transferase activity"/>
    <property type="evidence" value="ECO:0007669"/>
    <property type="project" value="InterPro"/>
</dbReference>
<dbReference type="AlphaFoldDB" id="A0A4Q7KJ51"/>
<reference evidence="2 3" key="1">
    <citation type="submission" date="2019-02" db="EMBL/GenBank/DDBJ databases">
        <title>Genomic Encyclopedia of Type Strains, Phase IV (KMG-IV): sequencing the most valuable type-strain genomes for metagenomic binning, comparative biology and taxonomic classification.</title>
        <authorList>
            <person name="Goeker M."/>
        </authorList>
    </citation>
    <scope>NUCLEOTIDE SEQUENCE [LARGE SCALE GENOMIC DNA]</scope>
    <source>
        <strain evidence="2 3">DSM 101727</strain>
    </source>
</reference>
<dbReference type="InterPro" id="IPR005509">
    <property type="entry name" value="AfsA_hotdog_dom"/>
</dbReference>
<sequence>MTAMIEKDDATGVLPDAGPVLFEQTIPRHLVHRAAVAEVFVTDLHVTNENTFHVGAQWPRGHSFFGPRTTASHDPLIFAETIRQAALLVSHAALGVPKSDRFLLHDMSVSVDMVGLRTADRPVDIVVVVRAHDIRRRGDSIGGIRLEFSCYRDGRKIGTAGLGWSCASAAGYRRVRGDRFSATPYQATLLPAVKPQLVGRDRPEDVVLAETPLHNVWSLQANPGHPVMFDHPVDHVPGMVLLEAARQATLLTVGKANAVPRAMEFTFRRFVEFEDPCLVIADDQGRTRGGRRLGVTFEQCGRTVATGTMELADA</sequence>
<proteinExistence type="predicted"/>
<evidence type="ECO:0000313" key="3">
    <source>
        <dbReference type="Proteomes" id="UP000294257"/>
    </source>
</evidence>
<protein>
    <submittedName>
        <fullName evidence="2">A-factor biosynthesis hotdog protein</fullName>
    </submittedName>
</protein>
<dbReference type="Proteomes" id="UP000294257">
    <property type="component" value="Unassembled WGS sequence"/>
</dbReference>
<feature type="domain" description="A-factor biosynthesis hotdog" evidence="1">
    <location>
        <begin position="197"/>
        <end position="310"/>
    </location>
</feature>
<comment type="caution">
    <text evidence="2">The sequence shown here is derived from an EMBL/GenBank/DDBJ whole genome shotgun (WGS) entry which is preliminary data.</text>
</comment>
<organism evidence="2 3">
    <name type="scientific">Herbihabitans rhizosphaerae</name>
    <dbReference type="NCBI Taxonomy" id="1872711"/>
    <lineage>
        <taxon>Bacteria</taxon>
        <taxon>Bacillati</taxon>
        <taxon>Actinomycetota</taxon>
        <taxon>Actinomycetes</taxon>
        <taxon>Pseudonocardiales</taxon>
        <taxon>Pseudonocardiaceae</taxon>
        <taxon>Herbihabitans</taxon>
    </lineage>
</organism>
<dbReference type="EMBL" id="SGWQ01000007">
    <property type="protein sequence ID" value="RZS36579.1"/>
    <property type="molecule type" value="Genomic_DNA"/>
</dbReference>
<dbReference type="RefSeq" id="WP_130346050.1">
    <property type="nucleotide sequence ID" value="NZ_SGWQ01000007.1"/>
</dbReference>
<keyword evidence="3" id="KW-1185">Reference proteome</keyword>
<dbReference type="NCBIfam" id="NF041195">
    <property type="entry name" value="ScbA_BarX_GamBu"/>
    <property type="match status" value="1"/>
</dbReference>
<gene>
    <name evidence="2" type="ORF">EV193_107260</name>
</gene>
<dbReference type="OrthoDB" id="7838374at2"/>
<name>A0A4Q7KJ51_9PSEU</name>
<accession>A0A4Q7KJ51</accession>